<name>A0ABT5KCA0_9BURK</name>
<evidence type="ECO:0000256" key="1">
    <source>
        <dbReference type="SAM" id="MobiDB-lite"/>
    </source>
</evidence>
<organism evidence="2 3">
    <name type="scientific">Roseateles albus</name>
    <dbReference type="NCBI Taxonomy" id="2987525"/>
    <lineage>
        <taxon>Bacteria</taxon>
        <taxon>Pseudomonadati</taxon>
        <taxon>Pseudomonadota</taxon>
        <taxon>Betaproteobacteria</taxon>
        <taxon>Burkholderiales</taxon>
        <taxon>Sphaerotilaceae</taxon>
        <taxon>Roseateles</taxon>
    </lineage>
</organism>
<keyword evidence="3" id="KW-1185">Reference proteome</keyword>
<proteinExistence type="predicted"/>
<evidence type="ECO:0000313" key="3">
    <source>
        <dbReference type="Proteomes" id="UP001221189"/>
    </source>
</evidence>
<comment type="caution">
    <text evidence="2">The sequence shown here is derived from an EMBL/GenBank/DDBJ whole genome shotgun (WGS) entry which is preliminary data.</text>
</comment>
<reference evidence="2 3" key="1">
    <citation type="submission" date="2022-10" db="EMBL/GenBank/DDBJ databases">
        <title>Paucibacter sp. hw1 Genome sequencing.</title>
        <authorList>
            <person name="Park S."/>
        </authorList>
    </citation>
    <scope>NUCLEOTIDE SEQUENCE [LARGE SCALE GENOMIC DNA]</scope>
    <source>
        <strain evidence="3">hw1</strain>
    </source>
</reference>
<dbReference type="Gene3D" id="3.40.190.10">
    <property type="entry name" value="Periplasmic binding protein-like II"/>
    <property type="match status" value="2"/>
</dbReference>
<dbReference type="SUPFAM" id="SSF53850">
    <property type="entry name" value="Periplasmic binding protein-like II"/>
    <property type="match status" value="1"/>
</dbReference>
<dbReference type="PANTHER" id="PTHR35936:SF25">
    <property type="entry name" value="ABC TRANSPORTER SUBSTRATE-BINDING PROTEIN"/>
    <property type="match status" value="1"/>
</dbReference>
<sequence length="234" mass="25962">MEWVLRAALEPRGYVIQVQPVPWARISREIAQGQVDGVMLLWPTDVTELGLLPTQPVFISHLGFFVRREQWQGQGISNWQMLKGQTVGVVRGYTYPDQLHATGAVLEPSLSDLHNLKKLAAKRFDYAALERATGEHQLAQDANGELVRKLVWQAPALVSIPLTFGIVPGRPGAERLLNELELGLQQLRGQRALKAMLDKFKVDPAAALQPEPLPALKLRRASPANPNARPSKPQ</sequence>
<dbReference type="PANTHER" id="PTHR35936">
    <property type="entry name" value="MEMBRANE-BOUND LYTIC MUREIN TRANSGLYCOSYLASE F"/>
    <property type="match status" value="1"/>
</dbReference>
<accession>A0ABT5KCA0</accession>
<dbReference type="EMBL" id="JAQQXT010000002">
    <property type="protein sequence ID" value="MDC8770625.1"/>
    <property type="molecule type" value="Genomic_DNA"/>
</dbReference>
<feature type="region of interest" description="Disordered" evidence="1">
    <location>
        <begin position="211"/>
        <end position="234"/>
    </location>
</feature>
<evidence type="ECO:0000313" key="2">
    <source>
        <dbReference type="EMBL" id="MDC8770625.1"/>
    </source>
</evidence>
<protein>
    <submittedName>
        <fullName evidence="2">Transporter substrate-binding domain-containing protein</fullName>
    </submittedName>
</protein>
<dbReference type="Proteomes" id="UP001221189">
    <property type="component" value="Unassembled WGS sequence"/>
</dbReference>
<gene>
    <name evidence="2" type="ORF">PRZ03_03490</name>
</gene>